<evidence type="ECO:0000259" key="17">
    <source>
        <dbReference type="PROSITE" id="PS50011"/>
    </source>
</evidence>
<dbReference type="PANTHER" id="PTHR46618">
    <property type="entry name" value="ARMADILLO REPEAT-CONTAINING PROTEIN 3"/>
    <property type="match status" value="1"/>
</dbReference>
<dbReference type="GO" id="GO:0051301">
    <property type="term" value="P:cell division"/>
    <property type="evidence" value="ECO:0007669"/>
    <property type="project" value="UniProtKB-KW"/>
</dbReference>
<dbReference type="InterPro" id="IPR017441">
    <property type="entry name" value="Protein_kinase_ATP_BS"/>
</dbReference>
<keyword evidence="7" id="KW-0677">Repeat</keyword>
<dbReference type="CDD" id="cd06627">
    <property type="entry name" value="STKc_Cdc7_like"/>
    <property type="match status" value="1"/>
</dbReference>
<reference evidence="18" key="2">
    <citation type="submission" date="2023-05" db="EMBL/GenBank/DDBJ databases">
        <authorList>
            <person name="Schelkunov M.I."/>
        </authorList>
    </citation>
    <scope>NUCLEOTIDE SEQUENCE</scope>
    <source>
        <strain evidence="18">Hsosn_3</strain>
        <tissue evidence="18">Leaf</tissue>
    </source>
</reference>
<keyword evidence="8 15" id="KW-0547">Nucleotide-binding</keyword>
<keyword evidence="5" id="KW-0132">Cell division</keyword>
<dbReference type="Proteomes" id="UP001237642">
    <property type="component" value="Unassembled WGS sequence"/>
</dbReference>
<comment type="caution">
    <text evidence="18">The sequence shown here is derived from an EMBL/GenBank/DDBJ whole genome shotgun (WGS) entry which is preliminary data.</text>
</comment>
<dbReference type="PROSITE" id="PS50011">
    <property type="entry name" value="PROTEIN_KINASE_DOM"/>
    <property type="match status" value="1"/>
</dbReference>
<dbReference type="EMBL" id="JAUIZM010000006">
    <property type="protein sequence ID" value="KAK1380485.1"/>
    <property type="molecule type" value="Genomic_DNA"/>
</dbReference>
<dbReference type="InterPro" id="IPR011989">
    <property type="entry name" value="ARM-like"/>
</dbReference>
<evidence type="ECO:0000256" key="10">
    <source>
        <dbReference type="ARBA" id="ARBA00022840"/>
    </source>
</evidence>
<dbReference type="SUPFAM" id="SSF48371">
    <property type="entry name" value="ARM repeat"/>
    <property type="match status" value="1"/>
</dbReference>
<evidence type="ECO:0000256" key="9">
    <source>
        <dbReference type="ARBA" id="ARBA00022777"/>
    </source>
</evidence>
<dbReference type="SMART" id="SM00185">
    <property type="entry name" value="ARM"/>
    <property type="match status" value="4"/>
</dbReference>
<evidence type="ECO:0000256" key="12">
    <source>
        <dbReference type="ARBA" id="ARBA00023306"/>
    </source>
</evidence>
<keyword evidence="9" id="KW-0418">Kinase</keyword>
<dbReference type="PROSITE" id="PS00107">
    <property type="entry name" value="PROTEIN_KINASE_ATP"/>
    <property type="match status" value="1"/>
</dbReference>
<keyword evidence="6" id="KW-0808">Transferase</keyword>
<evidence type="ECO:0000256" key="4">
    <source>
        <dbReference type="ARBA" id="ARBA00022527"/>
    </source>
</evidence>
<evidence type="ECO:0000256" key="3">
    <source>
        <dbReference type="ARBA" id="ARBA00022490"/>
    </source>
</evidence>
<evidence type="ECO:0000313" key="19">
    <source>
        <dbReference type="Proteomes" id="UP001237642"/>
    </source>
</evidence>
<keyword evidence="4" id="KW-0723">Serine/threonine-protein kinase</keyword>
<evidence type="ECO:0000256" key="11">
    <source>
        <dbReference type="ARBA" id="ARBA00023212"/>
    </source>
</evidence>
<evidence type="ECO:0000256" key="14">
    <source>
        <dbReference type="ARBA" id="ARBA00048679"/>
    </source>
</evidence>
<dbReference type="AlphaFoldDB" id="A0AAD8IAK5"/>
<comment type="catalytic activity">
    <reaction evidence="14">
        <text>L-seryl-[protein] + ATP = O-phospho-L-seryl-[protein] + ADP + H(+)</text>
        <dbReference type="Rhea" id="RHEA:17989"/>
        <dbReference type="Rhea" id="RHEA-COMP:9863"/>
        <dbReference type="Rhea" id="RHEA-COMP:11604"/>
        <dbReference type="ChEBI" id="CHEBI:15378"/>
        <dbReference type="ChEBI" id="CHEBI:29999"/>
        <dbReference type="ChEBI" id="CHEBI:30616"/>
        <dbReference type="ChEBI" id="CHEBI:83421"/>
        <dbReference type="ChEBI" id="CHEBI:456216"/>
        <dbReference type="EC" id="2.7.11.1"/>
    </reaction>
</comment>
<dbReference type="InterPro" id="IPR016024">
    <property type="entry name" value="ARM-type_fold"/>
</dbReference>
<accession>A0AAD8IAK5</accession>
<dbReference type="InterPro" id="IPR052441">
    <property type="entry name" value="Armadillo-Ser/Thr_Kinase"/>
</dbReference>
<evidence type="ECO:0000256" key="1">
    <source>
        <dbReference type="ARBA" id="ARBA00004267"/>
    </source>
</evidence>
<dbReference type="GO" id="GO:0005524">
    <property type="term" value="F:ATP binding"/>
    <property type="evidence" value="ECO:0007669"/>
    <property type="project" value="UniProtKB-UniRule"/>
</dbReference>
<feature type="region of interest" description="Disordered" evidence="16">
    <location>
        <begin position="281"/>
        <end position="327"/>
    </location>
</feature>
<evidence type="ECO:0000313" key="18">
    <source>
        <dbReference type="EMBL" id="KAK1380485.1"/>
    </source>
</evidence>
<gene>
    <name evidence="18" type="ORF">POM88_027229</name>
</gene>
<keyword evidence="11" id="KW-0206">Cytoskeleton</keyword>
<keyword evidence="12" id="KW-0131">Cell cycle</keyword>
<dbReference type="InterPro" id="IPR011009">
    <property type="entry name" value="Kinase-like_dom_sf"/>
</dbReference>
<feature type="compositionally biased region" description="Polar residues" evidence="16">
    <location>
        <begin position="299"/>
        <end position="308"/>
    </location>
</feature>
<comment type="catalytic activity">
    <reaction evidence="13">
        <text>L-threonyl-[protein] + ATP = O-phospho-L-threonyl-[protein] + ADP + H(+)</text>
        <dbReference type="Rhea" id="RHEA:46608"/>
        <dbReference type="Rhea" id="RHEA-COMP:11060"/>
        <dbReference type="Rhea" id="RHEA-COMP:11605"/>
        <dbReference type="ChEBI" id="CHEBI:15378"/>
        <dbReference type="ChEBI" id="CHEBI:30013"/>
        <dbReference type="ChEBI" id="CHEBI:30616"/>
        <dbReference type="ChEBI" id="CHEBI:61977"/>
        <dbReference type="ChEBI" id="CHEBI:456216"/>
        <dbReference type="EC" id="2.7.11.1"/>
    </reaction>
</comment>
<keyword evidence="19" id="KW-1185">Reference proteome</keyword>
<evidence type="ECO:0000256" key="5">
    <source>
        <dbReference type="ARBA" id="ARBA00022618"/>
    </source>
</evidence>
<dbReference type="FunFam" id="1.10.510.10:FF:000372">
    <property type="entry name" value="MAP3K epsilon protein kinase 1"/>
    <property type="match status" value="1"/>
</dbReference>
<keyword evidence="10 15" id="KW-0067">ATP-binding</keyword>
<name>A0AAD8IAK5_9APIA</name>
<dbReference type="GO" id="GO:0004674">
    <property type="term" value="F:protein serine/threonine kinase activity"/>
    <property type="evidence" value="ECO:0007669"/>
    <property type="project" value="UniProtKB-KW"/>
</dbReference>
<dbReference type="PROSITE" id="PS00108">
    <property type="entry name" value="PROTEIN_KINASE_ST"/>
    <property type="match status" value="1"/>
</dbReference>
<keyword evidence="3" id="KW-0963">Cytoplasm</keyword>
<sequence>MSRIVAPQKPKIIINNRFMLGDEIGRGAHGIVYKGLNLENGDFVAIKQVSLENIKDEDLKNIMQEIDLLKNLNHKNIVKYLGSSKTTSHLHIILEYVENGSLANIIKPANFGPFPESLVSMYITQVLEGLVYLHEQGVIHRDIKGANILTTKEGLVKLADFGVATKLTETNSNESARTTYWMAPEVINMSGVCVASDIWSVGCTVIELLTGLPPYYDLGPWPALWQIAQDTPLPIPDSFSPVTMDFVRQCLKKDYRQRLDAKTLLSHPWIQSRRAGYSSLCDRGASRNNEEGCPEDARTSNGDDQNSVDQDKVFGNDKIGSPNFSSENIVSREVDVEESSNQVENYSSSATSKIQEYSPQKGVEYSRLISSLRPDQPEDVLVSACQKLTAFFHQSPEQRLVFLTQHGFVPLVELLEVPNNRVICSVLQVLNEITRDSTEIQEHACLAGLIPTVMGFAVPDHPHEIRMEAAKFLHQLCHSSCMTLHMFVACRGIPILVSFLEADYTNHREMVHLAIDGLWQVLKLQWSSSRNDLFRIAAKTGILLRLISTLYSLNEATQLASFSIGEVSGCGREHANLEPVLKSLRKIASTKVVPPPSSERAASASGIASWRESSVLSGSGVLNARTRTPTSGLNSHMVPHWNADVMRGYIDMVVDILLLFAESDTTVKSYMCSHSMLTFIFKMFNKIEPAILLKLLKCIKYLSNDPHCLENLQRADAIKHLIPNLDLKKEEGRLVSDIHHEALNALFNLCKLNKRRQEQAAENGIIMHLIHYIMSGSPLKEYALPLLFDMAHASPTSRIQLRAHGGLDVYLSLLEDDIWSVTALDSIAVCLAHDNYKKKVEQAMLRKVVVPKLVNFFQSCPEQHFLNILEPFLKIITKSSQISNLAVPDLMSLLISRLDHPDAMAHLNLLKLIKAVYEHHPCPKQLIVENDLPKKLQNLIEERQDGQSSSEHVLVKQMAASLLKAFHVNTIL</sequence>
<dbReference type="InterPro" id="IPR000225">
    <property type="entry name" value="Armadillo"/>
</dbReference>
<dbReference type="PANTHER" id="PTHR46618:SF1">
    <property type="entry name" value="ARMADILLO REPEAT-CONTAINING PROTEIN 3"/>
    <property type="match status" value="1"/>
</dbReference>
<dbReference type="SUPFAM" id="SSF56112">
    <property type="entry name" value="Protein kinase-like (PK-like)"/>
    <property type="match status" value="1"/>
</dbReference>
<dbReference type="InterPro" id="IPR000719">
    <property type="entry name" value="Prot_kinase_dom"/>
</dbReference>
<feature type="domain" description="Protein kinase" evidence="17">
    <location>
        <begin position="18"/>
        <end position="270"/>
    </location>
</feature>
<comment type="subcellular location">
    <subcellularLocation>
        <location evidence="1">Cytoplasm</location>
        <location evidence="1">Cytoskeleton</location>
        <location evidence="1">Microtubule organizing center</location>
    </subcellularLocation>
</comment>
<dbReference type="InterPro" id="IPR008271">
    <property type="entry name" value="Ser/Thr_kinase_AS"/>
</dbReference>
<evidence type="ECO:0000256" key="2">
    <source>
        <dbReference type="ARBA" id="ARBA00012513"/>
    </source>
</evidence>
<dbReference type="Gene3D" id="1.10.510.10">
    <property type="entry name" value="Transferase(Phosphotransferase) domain 1"/>
    <property type="match status" value="1"/>
</dbReference>
<evidence type="ECO:0000256" key="7">
    <source>
        <dbReference type="ARBA" id="ARBA00022737"/>
    </source>
</evidence>
<dbReference type="Pfam" id="PF00069">
    <property type="entry name" value="Pkinase"/>
    <property type="match status" value="1"/>
</dbReference>
<feature type="binding site" evidence="15">
    <location>
        <position position="47"/>
    </location>
    <ligand>
        <name>ATP</name>
        <dbReference type="ChEBI" id="CHEBI:30616"/>
    </ligand>
</feature>
<proteinExistence type="predicted"/>
<evidence type="ECO:0000256" key="13">
    <source>
        <dbReference type="ARBA" id="ARBA00047899"/>
    </source>
</evidence>
<evidence type="ECO:0000256" key="15">
    <source>
        <dbReference type="PROSITE-ProRule" id="PRU10141"/>
    </source>
</evidence>
<dbReference type="SMART" id="SM00220">
    <property type="entry name" value="S_TKc"/>
    <property type="match status" value="1"/>
</dbReference>
<evidence type="ECO:0000256" key="6">
    <source>
        <dbReference type="ARBA" id="ARBA00022679"/>
    </source>
</evidence>
<dbReference type="Gene3D" id="1.25.10.10">
    <property type="entry name" value="Leucine-rich Repeat Variant"/>
    <property type="match status" value="2"/>
</dbReference>
<organism evidence="18 19">
    <name type="scientific">Heracleum sosnowskyi</name>
    <dbReference type="NCBI Taxonomy" id="360622"/>
    <lineage>
        <taxon>Eukaryota</taxon>
        <taxon>Viridiplantae</taxon>
        <taxon>Streptophyta</taxon>
        <taxon>Embryophyta</taxon>
        <taxon>Tracheophyta</taxon>
        <taxon>Spermatophyta</taxon>
        <taxon>Magnoliopsida</taxon>
        <taxon>eudicotyledons</taxon>
        <taxon>Gunneridae</taxon>
        <taxon>Pentapetalae</taxon>
        <taxon>asterids</taxon>
        <taxon>campanulids</taxon>
        <taxon>Apiales</taxon>
        <taxon>Apiaceae</taxon>
        <taxon>Apioideae</taxon>
        <taxon>apioid superclade</taxon>
        <taxon>Tordylieae</taxon>
        <taxon>Tordyliinae</taxon>
        <taxon>Heracleum</taxon>
    </lineage>
</organism>
<evidence type="ECO:0000256" key="8">
    <source>
        <dbReference type="ARBA" id="ARBA00022741"/>
    </source>
</evidence>
<dbReference type="EC" id="2.7.11.1" evidence="2"/>
<protein>
    <recommendedName>
        <fullName evidence="2">non-specific serine/threonine protein kinase</fullName>
        <ecNumber evidence="2">2.7.11.1</ecNumber>
    </recommendedName>
</protein>
<dbReference type="GO" id="GO:0005815">
    <property type="term" value="C:microtubule organizing center"/>
    <property type="evidence" value="ECO:0007669"/>
    <property type="project" value="UniProtKB-SubCell"/>
</dbReference>
<feature type="compositionally biased region" description="Basic and acidic residues" evidence="16">
    <location>
        <begin position="284"/>
        <end position="298"/>
    </location>
</feature>
<evidence type="ECO:0000256" key="16">
    <source>
        <dbReference type="SAM" id="MobiDB-lite"/>
    </source>
</evidence>
<reference evidence="18" key="1">
    <citation type="submission" date="2023-02" db="EMBL/GenBank/DDBJ databases">
        <title>Genome of toxic invasive species Heracleum sosnowskyi carries increased number of genes despite the absence of recent whole-genome duplications.</title>
        <authorList>
            <person name="Schelkunov M."/>
            <person name="Shtratnikova V."/>
            <person name="Makarenko M."/>
            <person name="Klepikova A."/>
            <person name="Omelchenko D."/>
            <person name="Novikova G."/>
            <person name="Obukhova E."/>
            <person name="Bogdanov V."/>
            <person name="Penin A."/>
            <person name="Logacheva M."/>
        </authorList>
    </citation>
    <scope>NUCLEOTIDE SEQUENCE</scope>
    <source>
        <strain evidence="18">Hsosn_3</strain>
        <tissue evidence="18">Leaf</tissue>
    </source>
</reference>